<keyword evidence="2" id="KW-1185">Reference proteome</keyword>
<dbReference type="Gene3D" id="3.80.10.10">
    <property type="entry name" value="Ribonuclease Inhibitor"/>
    <property type="match status" value="1"/>
</dbReference>
<sequence>MTDISCLPTEIYDQPTQITLLFVEGLFPACLGIQHLKSLRLVSKRFYQSATRILFGAVKIGYPGNGLWSSIHPLERGPESRLSRLCEFEFAGYVRYLEARCARPELMSPYEGLGLKAYHNFLFLLQQLPFLQHFVLHAGVTSDEGLVLDSVLNALQYARPEGLRTLYLDLASQKEVPALESALVDLLPQIYHLYVKWNAKDNTPRAMLDRQSLVREYGQRLQSLRLTGPHQHDMPAVYPLLSPHAPLKHLSLVGIVMSSDAISAIQSYKATLVHLHLFDVHLQAGTWSQLFSELCRFPRLLDMHILSCGYVTAANQPNPPLLHSCDLIESPRSEDESAMMMCVLIMRKRRRAMGEKGWKMIRMACALQRKPDCYQVHLVD</sequence>
<dbReference type="AlphaFoldDB" id="A0A318ZBT3"/>
<dbReference type="Proteomes" id="UP000248349">
    <property type="component" value="Unassembled WGS sequence"/>
</dbReference>
<dbReference type="RefSeq" id="XP_025430751.1">
    <property type="nucleotide sequence ID" value="XM_025579660.1"/>
</dbReference>
<reference evidence="1 2" key="1">
    <citation type="submission" date="2016-12" db="EMBL/GenBank/DDBJ databases">
        <title>The genomes of Aspergillus section Nigri reveals drivers in fungal speciation.</title>
        <authorList>
            <consortium name="DOE Joint Genome Institute"/>
            <person name="Vesth T.C."/>
            <person name="Nybo J."/>
            <person name="Theobald S."/>
            <person name="Brandl J."/>
            <person name="Frisvad J.C."/>
            <person name="Nielsen K.F."/>
            <person name="Lyhne E.K."/>
            <person name="Kogle M.E."/>
            <person name="Kuo A."/>
            <person name="Riley R."/>
            <person name="Clum A."/>
            <person name="Nolan M."/>
            <person name="Lipzen A."/>
            <person name="Salamov A."/>
            <person name="Henrissat B."/>
            <person name="Wiebenga A."/>
            <person name="De Vries R.P."/>
            <person name="Grigoriev I.V."/>
            <person name="Mortensen U.H."/>
            <person name="Andersen M.R."/>
            <person name="Baker S.E."/>
        </authorList>
    </citation>
    <scope>NUCLEOTIDE SEQUENCE [LARGE SCALE GENOMIC DNA]</scope>
    <source>
        <strain evidence="1 2">JOP 1030-1</strain>
    </source>
</reference>
<organism evidence="1 2">
    <name type="scientific">Aspergillus saccharolyticus JOP 1030-1</name>
    <dbReference type="NCBI Taxonomy" id="1450539"/>
    <lineage>
        <taxon>Eukaryota</taxon>
        <taxon>Fungi</taxon>
        <taxon>Dikarya</taxon>
        <taxon>Ascomycota</taxon>
        <taxon>Pezizomycotina</taxon>
        <taxon>Eurotiomycetes</taxon>
        <taxon>Eurotiomycetidae</taxon>
        <taxon>Eurotiales</taxon>
        <taxon>Aspergillaceae</taxon>
        <taxon>Aspergillus</taxon>
        <taxon>Aspergillus subgen. Circumdati</taxon>
    </lineage>
</organism>
<gene>
    <name evidence="1" type="ORF">BP01DRAFT_423964</name>
</gene>
<protein>
    <recommendedName>
        <fullName evidence="3">F-box domain-containing protein</fullName>
    </recommendedName>
</protein>
<evidence type="ECO:0008006" key="3">
    <source>
        <dbReference type="Google" id="ProtNLM"/>
    </source>
</evidence>
<dbReference type="GeneID" id="37080889"/>
<dbReference type="SUPFAM" id="SSF52047">
    <property type="entry name" value="RNI-like"/>
    <property type="match status" value="1"/>
</dbReference>
<dbReference type="InterPro" id="IPR032675">
    <property type="entry name" value="LRR_dom_sf"/>
</dbReference>
<name>A0A318ZBT3_9EURO</name>
<evidence type="ECO:0000313" key="1">
    <source>
        <dbReference type="EMBL" id="PYH44769.1"/>
    </source>
</evidence>
<evidence type="ECO:0000313" key="2">
    <source>
        <dbReference type="Proteomes" id="UP000248349"/>
    </source>
</evidence>
<dbReference type="OrthoDB" id="4505556at2759"/>
<accession>A0A318ZBT3</accession>
<proteinExistence type="predicted"/>
<dbReference type="EMBL" id="KZ821235">
    <property type="protein sequence ID" value="PYH44769.1"/>
    <property type="molecule type" value="Genomic_DNA"/>
</dbReference>